<dbReference type="SUPFAM" id="SSF102829">
    <property type="entry name" value="Cell division protein ZapA-like"/>
    <property type="match status" value="1"/>
</dbReference>
<keyword evidence="1" id="KW-0132">Cell division</keyword>
<accession>A0A5C6TXA3</accession>
<organism evidence="1 2">
    <name type="scientific">Allosphingosinicella ginsenosidimutans</name>
    <dbReference type="NCBI Taxonomy" id="1176539"/>
    <lineage>
        <taxon>Bacteria</taxon>
        <taxon>Pseudomonadati</taxon>
        <taxon>Pseudomonadota</taxon>
        <taxon>Alphaproteobacteria</taxon>
        <taxon>Sphingomonadales</taxon>
        <taxon>Sphingomonadaceae</taxon>
        <taxon>Allosphingosinicella</taxon>
    </lineage>
</organism>
<dbReference type="OrthoDB" id="9797575at2"/>
<dbReference type="Pfam" id="PF05164">
    <property type="entry name" value="ZapA"/>
    <property type="match status" value="1"/>
</dbReference>
<comment type="caution">
    <text evidence="1">The sequence shown here is derived from an EMBL/GenBank/DDBJ whole genome shotgun (WGS) entry which is preliminary data.</text>
</comment>
<evidence type="ECO:0000313" key="2">
    <source>
        <dbReference type="Proteomes" id="UP000321249"/>
    </source>
</evidence>
<sequence length="109" mass="11231">MASIDIDVAGRSYNVSCRDGEEDHLRSLAAIVNKRAEDAAEALGGLTEARQLLFAALLIADDLKDARAGAGLPDPTPPAPDPAVAEALERIAGRLESLVATLEPAAVSA</sequence>
<protein>
    <submittedName>
        <fullName evidence="1">Cell division protein ZapA</fullName>
    </submittedName>
</protein>
<dbReference type="InterPro" id="IPR036192">
    <property type="entry name" value="Cell_div_ZapA-like_sf"/>
</dbReference>
<dbReference type="EMBL" id="VOQQ01000001">
    <property type="protein sequence ID" value="TXC64535.1"/>
    <property type="molecule type" value="Genomic_DNA"/>
</dbReference>
<keyword evidence="1" id="KW-0131">Cell cycle</keyword>
<dbReference type="RefSeq" id="WP_147043958.1">
    <property type="nucleotide sequence ID" value="NZ_BAABIR010000001.1"/>
</dbReference>
<keyword evidence="2" id="KW-1185">Reference proteome</keyword>
<dbReference type="Gene3D" id="3.30.160.880">
    <property type="entry name" value="Cell division protein ZapA protomer, N-terminal domain"/>
    <property type="match status" value="1"/>
</dbReference>
<name>A0A5C6TXA3_9SPHN</name>
<dbReference type="Proteomes" id="UP000321249">
    <property type="component" value="Unassembled WGS sequence"/>
</dbReference>
<gene>
    <name evidence="1" type="ORF">FRZ32_13270</name>
</gene>
<dbReference type="InterPro" id="IPR042233">
    <property type="entry name" value="Cell_div_ZapA_N"/>
</dbReference>
<proteinExistence type="predicted"/>
<evidence type="ECO:0000313" key="1">
    <source>
        <dbReference type="EMBL" id="TXC64535.1"/>
    </source>
</evidence>
<dbReference type="InterPro" id="IPR007838">
    <property type="entry name" value="Cell_div_ZapA-like"/>
</dbReference>
<dbReference type="AlphaFoldDB" id="A0A5C6TXA3"/>
<dbReference type="GO" id="GO:0051301">
    <property type="term" value="P:cell division"/>
    <property type="evidence" value="ECO:0007669"/>
    <property type="project" value="UniProtKB-KW"/>
</dbReference>
<reference evidence="1 2" key="1">
    <citation type="journal article" date="2015" name="J. Microbiol.">
        <title>Sphingosinicella ginsenosidimutans sp. nov., with ginsenoside converting activity.</title>
        <authorList>
            <person name="Kim J.K."/>
            <person name="Kang M.S."/>
            <person name="Park S.C."/>
            <person name="Kim K.M."/>
            <person name="Choi K."/>
            <person name="Yoon M.H."/>
            <person name="Im W.T."/>
        </authorList>
    </citation>
    <scope>NUCLEOTIDE SEQUENCE [LARGE SCALE GENOMIC DNA]</scope>
    <source>
        <strain evidence="1 2">BS-11</strain>
    </source>
</reference>